<reference evidence="4 5" key="1">
    <citation type="submission" date="2018-01" db="EMBL/GenBank/DDBJ databases">
        <title>Complete genome sequence of Salinigranum rubrum GX10T, an extremely halophilic archaeon isolated from a marine solar saltern.</title>
        <authorList>
            <person name="Han S."/>
        </authorList>
    </citation>
    <scope>NUCLEOTIDE SEQUENCE [LARGE SCALE GENOMIC DNA]</scope>
    <source>
        <strain evidence="4 5">GX10</strain>
    </source>
</reference>
<evidence type="ECO:0000313" key="4">
    <source>
        <dbReference type="EMBL" id="AUV82952.1"/>
    </source>
</evidence>
<dbReference type="GeneID" id="35593619"/>
<sequence length="300" mass="31568">METDRTAGVLLGLACGDALGRPVEFETPARILAQYGEVREMLANGTWGKPAGTVTDDTDMAVCLARSLVSCGGFDPDDVAERFVAWYDAEPFDVGNMTARALSRIRDGDSWETAGQRVWEESPEGSNAGNGSVMRAPPLAVAFADDESQLADASETSSRITHADPRCTAGCAVLNLTLAGLLLDREDPLAGALDRVGPPSALDDALRPVVAGDLDPSTLRSTGYVVDTLQTALWHGLHADSPEAALVEVVNMGGDADTVGAVAGAVVGARFGADALPERWLAELDDREELRDMATRLSTL</sequence>
<dbReference type="Gene3D" id="1.10.4080.10">
    <property type="entry name" value="ADP-ribosylation/Crystallin J1"/>
    <property type="match status" value="1"/>
</dbReference>
<dbReference type="InterPro" id="IPR036705">
    <property type="entry name" value="Ribosyl_crysJ1_sf"/>
</dbReference>
<protein>
    <submittedName>
        <fullName evidence="4">ADP-ribosylglycohydrolase</fullName>
    </submittedName>
</protein>
<gene>
    <name evidence="4" type="ORF">C2R22_15965</name>
</gene>
<evidence type="ECO:0000313" key="5">
    <source>
        <dbReference type="Proteomes" id="UP000236584"/>
    </source>
</evidence>
<dbReference type="AlphaFoldDB" id="A0A2I8VLZ4"/>
<comment type="similarity">
    <text evidence="1">Belongs to the ADP-ribosylglycohydrolase family.</text>
</comment>
<dbReference type="GO" id="GO:0016787">
    <property type="term" value="F:hydrolase activity"/>
    <property type="evidence" value="ECO:0007669"/>
    <property type="project" value="UniProtKB-KW"/>
</dbReference>
<feature type="binding site" evidence="3">
    <location>
        <position position="255"/>
    </location>
    <ligand>
        <name>Mg(2+)</name>
        <dbReference type="ChEBI" id="CHEBI:18420"/>
        <label>1</label>
    </ligand>
</feature>
<comment type="cofactor">
    <cofactor evidence="3">
        <name>Mg(2+)</name>
        <dbReference type="ChEBI" id="CHEBI:18420"/>
    </cofactor>
    <text evidence="3">Binds 2 magnesium ions per subunit.</text>
</comment>
<keyword evidence="3" id="KW-0479">Metal-binding</keyword>
<dbReference type="PANTHER" id="PTHR16222">
    <property type="entry name" value="ADP-RIBOSYLGLYCOHYDROLASE"/>
    <property type="match status" value="1"/>
</dbReference>
<keyword evidence="5" id="KW-1185">Reference proteome</keyword>
<keyword evidence="2 4" id="KW-0378">Hydrolase</keyword>
<dbReference type="EMBL" id="CP026309">
    <property type="protein sequence ID" value="AUV82952.1"/>
    <property type="molecule type" value="Genomic_DNA"/>
</dbReference>
<dbReference type="OrthoDB" id="114878at2157"/>
<dbReference type="Proteomes" id="UP000236584">
    <property type="component" value="Chromosome"/>
</dbReference>
<keyword evidence="3" id="KW-0460">Magnesium</keyword>
<dbReference type="RefSeq" id="WP_103426641.1">
    <property type="nucleotide sequence ID" value="NZ_CP026309.1"/>
</dbReference>
<name>A0A2I8VLZ4_9EURY</name>
<dbReference type="Pfam" id="PF03747">
    <property type="entry name" value="ADP_ribosyl_GH"/>
    <property type="match status" value="1"/>
</dbReference>
<evidence type="ECO:0000256" key="3">
    <source>
        <dbReference type="PIRSR" id="PIRSR605502-1"/>
    </source>
</evidence>
<dbReference type="GO" id="GO:0046872">
    <property type="term" value="F:metal ion binding"/>
    <property type="evidence" value="ECO:0007669"/>
    <property type="project" value="UniProtKB-KW"/>
</dbReference>
<feature type="binding site" evidence="3">
    <location>
        <position position="57"/>
    </location>
    <ligand>
        <name>Mg(2+)</name>
        <dbReference type="ChEBI" id="CHEBI:18420"/>
        <label>1</label>
    </ligand>
</feature>
<dbReference type="KEGG" id="srub:C2R22_15965"/>
<proteinExistence type="inferred from homology"/>
<feature type="binding site" evidence="3">
    <location>
        <position position="257"/>
    </location>
    <ligand>
        <name>Mg(2+)</name>
        <dbReference type="ChEBI" id="CHEBI:18420"/>
        <label>1</label>
    </ligand>
</feature>
<dbReference type="SUPFAM" id="SSF101478">
    <property type="entry name" value="ADP-ribosylglycohydrolase"/>
    <property type="match status" value="1"/>
</dbReference>
<dbReference type="InterPro" id="IPR050792">
    <property type="entry name" value="ADP-ribosylglycohydrolase"/>
</dbReference>
<dbReference type="InterPro" id="IPR005502">
    <property type="entry name" value="Ribosyl_crysJ1"/>
</dbReference>
<evidence type="ECO:0000256" key="1">
    <source>
        <dbReference type="ARBA" id="ARBA00010702"/>
    </source>
</evidence>
<feature type="binding site" evidence="3">
    <location>
        <position position="258"/>
    </location>
    <ligand>
        <name>Mg(2+)</name>
        <dbReference type="ChEBI" id="CHEBI:18420"/>
        <label>1</label>
    </ligand>
</feature>
<dbReference type="PANTHER" id="PTHR16222:SF24">
    <property type="entry name" value="ADP-RIBOSYLHYDROLASE ARH3"/>
    <property type="match status" value="1"/>
</dbReference>
<feature type="binding site" evidence="3">
    <location>
        <position position="55"/>
    </location>
    <ligand>
        <name>Mg(2+)</name>
        <dbReference type="ChEBI" id="CHEBI:18420"/>
        <label>1</label>
    </ligand>
</feature>
<evidence type="ECO:0000256" key="2">
    <source>
        <dbReference type="ARBA" id="ARBA00022801"/>
    </source>
</evidence>
<feature type="binding site" evidence="3">
    <location>
        <position position="56"/>
    </location>
    <ligand>
        <name>Mg(2+)</name>
        <dbReference type="ChEBI" id="CHEBI:18420"/>
        <label>1</label>
    </ligand>
</feature>
<accession>A0A2I8VLZ4</accession>
<organism evidence="4 5">
    <name type="scientific">Salinigranum rubrum</name>
    <dbReference type="NCBI Taxonomy" id="755307"/>
    <lineage>
        <taxon>Archaea</taxon>
        <taxon>Methanobacteriati</taxon>
        <taxon>Methanobacteriota</taxon>
        <taxon>Stenosarchaea group</taxon>
        <taxon>Halobacteria</taxon>
        <taxon>Halobacteriales</taxon>
        <taxon>Haloferacaceae</taxon>
        <taxon>Salinigranum</taxon>
    </lineage>
</organism>